<dbReference type="SUPFAM" id="SSF56672">
    <property type="entry name" value="DNA/RNA polymerases"/>
    <property type="match status" value="1"/>
</dbReference>
<reference evidence="2" key="1">
    <citation type="submission" date="2018-05" db="EMBL/GenBank/DDBJ databases">
        <title>Draft genome of Mucuna pruriens seed.</title>
        <authorList>
            <person name="Nnadi N.E."/>
            <person name="Vos R."/>
            <person name="Hasami M.H."/>
            <person name="Devisetty U.K."/>
            <person name="Aguiy J.C."/>
        </authorList>
    </citation>
    <scope>NUCLEOTIDE SEQUENCE [LARGE SCALE GENOMIC DNA]</scope>
    <source>
        <strain evidence="2">JCA_2017</strain>
    </source>
</reference>
<dbReference type="InterPro" id="IPR043502">
    <property type="entry name" value="DNA/RNA_pol_sf"/>
</dbReference>
<evidence type="ECO:0000313" key="2">
    <source>
        <dbReference type="EMBL" id="RDX79239.1"/>
    </source>
</evidence>
<evidence type="ECO:0000259" key="1">
    <source>
        <dbReference type="Pfam" id="PF03732"/>
    </source>
</evidence>
<proteinExistence type="predicted"/>
<dbReference type="PANTHER" id="PTHR33223">
    <property type="entry name" value="CCHC-TYPE DOMAIN-CONTAINING PROTEIN"/>
    <property type="match status" value="1"/>
</dbReference>
<evidence type="ECO:0000313" key="3">
    <source>
        <dbReference type="Proteomes" id="UP000257109"/>
    </source>
</evidence>
<feature type="non-terminal residue" evidence="2">
    <location>
        <position position="1"/>
    </location>
</feature>
<sequence length="313" mass="35912">MKRIFLEKFVPVSRTTSIMKEICGIRQHGETIYEYWERFNKLCATCPHHQISEQLLIQYFYEGLMLMDRSMIDATSGGALMDKTQMFARNLISNMVGNTQGSSIFKVVNEVVVADNHKLENKITDLTSLVRQLAIGQHYTSPPVRVCGNCASIEHPTDICPTLQETEPNTAKIAAMIGGQQYKQSYDQYSNWRYGLHLMQHSKGSKHIPSQTILSPQANMSGITLRSGKELPQQQTDHFPLLFINQVLERLADKSYYCFMDGFSSYMYIHIALTNQQKITFTCPFGTFDYIRMSFDQCNASSTFQKVYDEYLF</sequence>
<dbReference type="AlphaFoldDB" id="A0A371FLN3"/>
<comment type="caution">
    <text evidence="2">The sequence shown here is derived from an EMBL/GenBank/DDBJ whole genome shotgun (WGS) entry which is preliminary data.</text>
</comment>
<dbReference type="Proteomes" id="UP000257109">
    <property type="component" value="Unassembled WGS sequence"/>
</dbReference>
<feature type="domain" description="Retrotransposon gag" evidence="1">
    <location>
        <begin position="1"/>
        <end position="64"/>
    </location>
</feature>
<protein>
    <recommendedName>
        <fullName evidence="1">Retrotransposon gag domain-containing protein</fullName>
    </recommendedName>
</protein>
<dbReference type="EMBL" id="QJKJ01008598">
    <property type="protein sequence ID" value="RDX79239.1"/>
    <property type="molecule type" value="Genomic_DNA"/>
</dbReference>
<dbReference type="Gene3D" id="3.30.70.270">
    <property type="match status" value="1"/>
</dbReference>
<dbReference type="Pfam" id="PF03732">
    <property type="entry name" value="Retrotrans_gag"/>
    <property type="match status" value="1"/>
</dbReference>
<dbReference type="InterPro" id="IPR005162">
    <property type="entry name" value="Retrotrans_gag_dom"/>
</dbReference>
<dbReference type="Gene3D" id="3.10.10.10">
    <property type="entry name" value="HIV Type 1 Reverse Transcriptase, subunit A, domain 1"/>
    <property type="match status" value="1"/>
</dbReference>
<name>A0A371FLN3_MUCPR</name>
<gene>
    <name evidence="2" type="ORF">CR513_40366</name>
</gene>
<dbReference type="InterPro" id="IPR043128">
    <property type="entry name" value="Rev_trsase/Diguanyl_cyclase"/>
</dbReference>
<keyword evidence="3" id="KW-1185">Reference proteome</keyword>
<organism evidence="2 3">
    <name type="scientific">Mucuna pruriens</name>
    <name type="common">Velvet bean</name>
    <name type="synonym">Dolichos pruriens</name>
    <dbReference type="NCBI Taxonomy" id="157652"/>
    <lineage>
        <taxon>Eukaryota</taxon>
        <taxon>Viridiplantae</taxon>
        <taxon>Streptophyta</taxon>
        <taxon>Embryophyta</taxon>
        <taxon>Tracheophyta</taxon>
        <taxon>Spermatophyta</taxon>
        <taxon>Magnoliopsida</taxon>
        <taxon>eudicotyledons</taxon>
        <taxon>Gunneridae</taxon>
        <taxon>Pentapetalae</taxon>
        <taxon>rosids</taxon>
        <taxon>fabids</taxon>
        <taxon>Fabales</taxon>
        <taxon>Fabaceae</taxon>
        <taxon>Papilionoideae</taxon>
        <taxon>50 kb inversion clade</taxon>
        <taxon>NPAAA clade</taxon>
        <taxon>indigoferoid/millettioid clade</taxon>
        <taxon>Phaseoleae</taxon>
        <taxon>Mucuna</taxon>
    </lineage>
</organism>
<accession>A0A371FLN3</accession>
<dbReference type="OrthoDB" id="1689420at2759"/>
<dbReference type="PANTHER" id="PTHR33223:SF3">
    <property type="match status" value="1"/>
</dbReference>